<evidence type="ECO:0000313" key="1">
    <source>
        <dbReference type="EMBL" id="JAE30605.1"/>
    </source>
</evidence>
<protein>
    <submittedName>
        <fullName evidence="1">Uncharacterized protein</fullName>
    </submittedName>
</protein>
<reference evidence="1" key="2">
    <citation type="journal article" date="2015" name="Data Brief">
        <title>Shoot transcriptome of the giant reed, Arundo donax.</title>
        <authorList>
            <person name="Barrero R.A."/>
            <person name="Guerrero F.D."/>
            <person name="Moolhuijzen P."/>
            <person name="Goolsby J.A."/>
            <person name="Tidwell J."/>
            <person name="Bellgard S.E."/>
            <person name="Bellgard M.I."/>
        </authorList>
    </citation>
    <scope>NUCLEOTIDE SEQUENCE</scope>
    <source>
        <tissue evidence="1">Shoot tissue taken approximately 20 cm above the soil surface</tissue>
    </source>
</reference>
<dbReference type="AlphaFoldDB" id="A0A0A9H076"/>
<proteinExistence type="predicted"/>
<sequence length="32" mass="3933">MLCTFYFTKFQSKTSFPEIFMFISHNSSYHVY</sequence>
<name>A0A0A9H076_ARUDO</name>
<accession>A0A0A9H076</accession>
<organism evidence="1">
    <name type="scientific">Arundo donax</name>
    <name type="common">Giant reed</name>
    <name type="synonym">Donax arundinaceus</name>
    <dbReference type="NCBI Taxonomy" id="35708"/>
    <lineage>
        <taxon>Eukaryota</taxon>
        <taxon>Viridiplantae</taxon>
        <taxon>Streptophyta</taxon>
        <taxon>Embryophyta</taxon>
        <taxon>Tracheophyta</taxon>
        <taxon>Spermatophyta</taxon>
        <taxon>Magnoliopsida</taxon>
        <taxon>Liliopsida</taxon>
        <taxon>Poales</taxon>
        <taxon>Poaceae</taxon>
        <taxon>PACMAD clade</taxon>
        <taxon>Arundinoideae</taxon>
        <taxon>Arundineae</taxon>
        <taxon>Arundo</taxon>
    </lineage>
</organism>
<dbReference type="EMBL" id="GBRH01167291">
    <property type="protein sequence ID" value="JAE30605.1"/>
    <property type="molecule type" value="Transcribed_RNA"/>
</dbReference>
<reference evidence="1" key="1">
    <citation type="submission" date="2014-09" db="EMBL/GenBank/DDBJ databases">
        <authorList>
            <person name="Magalhaes I.L.F."/>
            <person name="Oliveira U."/>
            <person name="Santos F.R."/>
            <person name="Vidigal T.H.D.A."/>
            <person name="Brescovit A.D."/>
            <person name="Santos A.J."/>
        </authorList>
    </citation>
    <scope>NUCLEOTIDE SEQUENCE</scope>
    <source>
        <tissue evidence="1">Shoot tissue taken approximately 20 cm above the soil surface</tissue>
    </source>
</reference>